<evidence type="ECO:0000313" key="1">
    <source>
        <dbReference type="EMBL" id="CAB3725456.1"/>
    </source>
</evidence>
<name>A0A6S7BR98_9BURK</name>
<dbReference type="AlphaFoldDB" id="A0A6S7BR98"/>
<sequence length="251" mass="27425">MLSLWNEQTVLIDAEHASLLAPGVAFDDRMKVLHAGDPATAVASLLGVVERRGPRWRNRLNVWLGYPWFHGQLLAWQPGLKGGDSHWCNYAQALLRERGITGSLRVRLGAARYGQARLAFAADATMLDALERKVGEQGWTVAGCRDVLSASVQRFRGALSHAGQCLVLAERTAMTCLWQSEQGWQDMITLQMSPGQSADAGIAAAQALCARTTPAQYGWVSTLSPQQLPPAAKARWLGFPHAMLAERTWPA</sequence>
<keyword evidence="2" id="KW-1185">Reference proteome</keyword>
<organism evidence="1 2">
    <name type="scientific">Achromobacter kerstersii</name>
    <dbReference type="NCBI Taxonomy" id="1353890"/>
    <lineage>
        <taxon>Bacteria</taxon>
        <taxon>Pseudomonadati</taxon>
        <taxon>Pseudomonadota</taxon>
        <taxon>Betaproteobacteria</taxon>
        <taxon>Burkholderiales</taxon>
        <taxon>Alcaligenaceae</taxon>
        <taxon>Achromobacter</taxon>
    </lineage>
</organism>
<gene>
    <name evidence="1" type="ORF">LMG3441_04205</name>
</gene>
<dbReference type="Proteomes" id="UP000494269">
    <property type="component" value="Unassembled WGS sequence"/>
</dbReference>
<proteinExistence type="predicted"/>
<reference evidence="1 2" key="1">
    <citation type="submission" date="2020-04" db="EMBL/GenBank/DDBJ databases">
        <authorList>
            <person name="De Canck E."/>
        </authorList>
    </citation>
    <scope>NUCLEOTIDE SEQUENCE [LARGE SCALE GENOMIC DNA]</scope>
    <source>
        <strain evidence="1 2">LMG 3441</strain>
    </source>
</reference>
<protein>
    <submittedName>
        <fullName evidence="1">Uncharacterized protein</fullName>
    </submittedName>
</protein>
<evidence type="ECO:0000313" key="2">
    <source>
        <dbReference type="Proteomes" id="UP000494269"/>
    </source>
</evidence>
<dbReference type="EMBL" id="CADIJQ010000007">
    <property type="protein sequence ID" value="CAB3725456.1"/>
    <property type="molecule type" value="Genomic_DNA"/>
</dbReference>
<dbReference type="RefSeq" id="WP_175170838.1">
    <property type="nucleotide sequence ID" value="NZ_CADIJQ010000007.1"/>
</dbReference>
<accession>A0A6S7BR98</accession>